<dbReference type="RefSeq" id="XP_007708563.1">
    <property type="nucleotide sequence ID" value="XM_007710373.1"/>
</dbReference>
<keyword evidence="1" id="KW-1133">Transmembrane helix</keyword>
<feature type="transmembrane region" description="Helical" evidence="1">
    <location>
        <begin position="12"/>
        <end position="35"/>
    </location>
</feature>
<proteinExistence type="predicted"/>
<dbReference type="AlphaFoldDB" id="W6YH79"/>
<gene>
    <name evidence="2" type="ORF">COCCADRAFT_86371</name>
</gene>
<organism evidence="2 3">
    <name type="scientific">Cochliobolus carbonum (strain 26-R-13)</name>
    <name type="common">Maize leaf spot fungus</name>
    <name type="synonym">Bipolaris zeicola</name>
    <dbReference type="NCBI Taxonomy" id="930089"/>
    <lineage>
        <taxon>Eukaryota</taxon>
        <taxon>Fungi</taxon>
        <taxon>Dikarya</taxon>
        <taxon>Ascomycota</taxon>
        <taxon>Pezizomycotina</taxon>
        <taxon>Dothideomycetes</taxon>
        <taxon>Pleosporomycetidae</taxon>
        <taxon>Pleosporales</taxon>
        <taxon>Pleosporineae</taxon>
        <taxon>Pleosporaceae</taxon>
        <taxon>Bipolaris</taxon>
    </lineage>
</organism>
<protein>
    <submittedName>
        <fullName evidence="2">Uncharacterized protein</fullName>
    </submittedName>
</protein>
<dbReference type="GeneID" id="19152134"/>
<name>W6YH79_COCC2</name>
<dbReference type="OrthoDB" id="10314634at2759"/>
<accession>W6YH79</accession>
<reference evidence="2 3" key="1">
    <citation type="journal article" date="2013" name="PLoS Genet.">
        <title>Comparative genome structure, secondary metabolite, and effector coding capacity across Cochliobolus pathogens.</title>
        <authorList>
            <person name="Condon B.J."/>
            <person name="Leng Y."/>
            <person name="Wu D."/>
            <person name="Bushley K.E."/>
            <person name="Ohm R.A."/>
            <person name="Otillar R."/>
            <person name="Martin J."/>
            <person name="Schackwitz W."/>
            <person name="Grimwood J."/>
            <person name="MohdZainudin N."/>
            <person name="Xue C."/>
            <person name="Wang R."/>
            <person name="Manning V.A."/>
            <person name="Dhillon B."/>
            <person name="Tu Z.J."/>
            <person name="Steffenson B.J."/>
            <person name="Salamov A."/>
            <person name="Sun H."/>
            <person name="Lowry S."/>
            <person name="LaButti K."/>
            <person name="Han J."/>
            <person name="Copeland A."/>
            <person name="Lindquist E."/>
            <person name="Barry K."/>
            <person name="Schmutz J."/>
            <person name="Baker S.E."/>
            <person name="Ciuffetti L.M."/>
            <person name="Grigoriev I.V."/>
            <person name="Zhong S."/>
            <person name="Turgeon B.G."/>
        </authorList>
    </citation>
    <scope>NUCLEOTIDE SEQUENCE [LARGE SCALE GENOMIC DNA]</scope>
    <source>
        <strain evidence="2 3">26-R-13</strain>
    </source>
</reference>
<evidence type="ECO:0000313" key="3">
    <source>
        <dbReference type="Proteomes" id="UP000053841"/>
    </source>
</evidence>
<evidence type="ECO:0000313" key="2">
    <source>
        <dbReference type="EMBL" id="EUC37088.1"/>
    </source>
</evidence>
<dbReference type="KEGG" id="bze:COCCADRAFT_86371"/>
<dbReference type="HOGENOM" id="CLU_2037632_0_0_1"/>
<dbReference type="EMBL" id="KI964554">
    <property type="protein sequence ID" value="EUC37088.1"/>
    <property type="molecule type" value="Genomic_DNA"/>
</dbReference>
<sequence length="121" mass="13854">MPSSGPSPTFCLLTTFLTWQWLGVFFFSSIFMAVIRRPMTRDPRTPLHVCHQFIHQTEIVDKTLRVSSGRIFVRGSGHECARYLQGAMMLACGWHDGCDLGDEYVQCIAYVDMECVDMKLR</sequence>
<evidence type="ECO:0000256" key="1">
    <source>
        <dbReference type="SAM" id="Phobius"/>
    </source>
</evidence>
<keyword evidence="3" id="KW-1185">Reference proteome</keyword>
<keyword evidence="1" id="KW-0812">Transmembrane</keyword>
<dbReference type="Proteomes" id="UP000053841">
    <property type="component" value="Unassembled WGS sequence"/>
</dbReference>
<keyword evidence="1" id="KW-0472">Membrane</keyword>